<gene>
    <name evidence="2" type="ORF">GCM10017581_087740</name>
</gene>
<keyword evidence="1" id="KW-0812">Transmembrane</keyword>
<dbReference type="Pfam" id="PF08592">
    <property type="entry name" value="Anthrone_oxy"/>
    <property type="match status" value="1"/>
</dbReference>
<name>A0A9W6KTK5_9ACTN</name>
<reference evidence="2" key="1">
    <citation type="journal article" date="2014" name="Int. J. Syst. Evol. Microbiol.">
        <title>Complete genome sequence of Corynebacterium casei LMG S-19264T (=DSM 44701T), isolated from a smear-ripened cheese.</title>
        <authorList>
            <consortium name="US DOE Joint Genome Institute (JGI-PGF)"/>
            <person name="Walter F."/>
            <person name="Albersmeier A."/>
            <person name="Kalinowski J."/>
            <person name="Ruckert C."/>
        </authorList>
    </citation>
    <scope>NUCLEOTIDE SEQUENCE</scope>
    <source>
        <strain evidence="2">VKM Ac-1321</strain>
    </source>
</reference>
<evidence type="ECO:0008006" key="4">
    <source>
        <dbReference type="Google" id="ProtNLM"/>
    </source>
</evidence>
<dbReference type="AlphaFoldDB" id="A0A9W6KTK5"/>
<feature type="transmembrane region" description="Helical" evidence="1">
    <location>
        <begin position="126"/>
        <end position="145"/>
    </location>
</feature>
<keyword evidence="1" id="KW-0472">Membrane</keyword>
<evidence type="ECO:0000256" key="1">
    <source>
        <dbReference type="SAM" id="Phobius"/>
    </source>
</evidence>
<accession>A0A9W6KTK5</accession>
<feature type="transmembrane region" description="Helical" evidence="1">
    <location>
        <begin position="49"/>
        <end position="69"/>
    </location>
</feature>
<evidence type="ECO:0000313" key="3">
    <source>
        <dbReference type="Proteomes" id="UP001143480"/>
    </source>
</evidence>
<keyword evidence="3" id="KW-1185">Reference proteome</keyword>
<proteinExistence type="predicted"/>
<evidence type="ECO:0000313" key="2">
    <source>
        <dbReference type="EMBL" id="GLL07023.1"/>
    </source>
</evidence>
<dbReference type="EMBL" id="BSFP01000083">
    <property type="protein sequence ID" value="GLL07023.1"/>
    <property type="molecule type" value="Genomic_DNA"/>
</dbReference>
<dbReference type="Proteomes" id="UP001143480">
    <property type="component" value="Unassembled WGS sequence"/>
</dbReference>
<reference evidence="2" key="2">
    <citation type="submission" date="2023-01" db="EMBL/GenBank/DDBJ databases">
        <authorList>
            <person name="Sun Q."/>
            <person name="Evtushenko L."/>
        </authorList>
    </citation>
    <scope>NUCLEOTIDE SEQUENCE</scope>
    <source>
        <strain evidence="2">VKM Ac-1321</strain>
    </source>
</reference>
<organism evidence="2 3">
    <name type="scientific">Dactylosporangium matsuzakiense</name>
    <dbReference type="NCBI Taxonomy" id="53360"/>
    <lineage>
        <taxon>Bacteria</taxon>
        <taxon>Bacillati</taxon>
        <taxon>Actinomycetota</taxon>
        <taxon>Actinomycetes</taxon>
        <taxon>Micromonosporales</taxon>
        <taxon>Micromonosporaceae</taxon>
        <taxon>Dactylosporangium</taxon>
    </lineage>
</organism>
<dbReference type="RefSeq" id="WP_261959053.1">
    <property type="nucleotide sequence ID" value="NZ_BAAAXA010000001.1"/>
</dbReference>
<feature type="transmembrane region" description="Helical" evidence="1">
    <location>
        <begin position="76"/>
        <end position="98"/>
    </location>
</feature>
<protein>
    <recommendedName>
        <fullName evidence="4">DUF1772 domain-containing protein</fullName>
    </recommendedName>
</protein>
<comment type="caution">
    <text evidence="2">The sequence shown here is derived from an EMBL/GenBank/DDBJ whole genome shotgun (WGS) entry which is preliminary data.</text>
</comment>
<dbReference type="InterPro" id="IPR013901">
    <property type="entry name" value="Anthrone_oxy"/>
</dbReference>
<sequence length="152" mass="16138">MLQATALFLAGLLAGEEFIVRYGVQPALRTLDDHAHIQARVALVKSLRIVVPALMLPTVALAVTVLVLTDGPGTGWRWAGAAALAAFVLSSFLGTVPINMKVVDWRPDAPPADWRGTVIRWQRIDVLRSTAAIVAFACFAAALAVQVQQAGG</sequence>
<keyword evidence="1" id="KW-1133">Transmembrane helix</keyword>